<dbReference type="Proteomes" id="UP001072034">
    <property type="component" value="Unassembled WGS sequence"/>
</dbReference>
<evidence type="ECO:0000313" key="3">
    <source>
        <dbReference type="Proteomes" id="UP001072034"/>
    </source>
</evidence>
<organism evidence="2 3">
    <name type="scientific">Actinomyces israelii</name>
    <dbReference type="NCBI Taxonomy" id="1659"/>
    <lineage>
        <taxon>Bacteria</taxon>
        <taxon>Bacillati</taxon>
        <taxon>Actinomycetota</taxon>
        <taxon>Actinomycetes</taxon>
        <taxon>Actinomycetales</taxon>
        <taxon>Actinomycetaceae</taxon>
        <taxon>Actinomyces</taxon>
    </lineage>
</organism>
<comment type="caution">
    <text evidence="2">The sequence shown here is derived from an EMBL/GenBank/DDBJ whole genome shotgun (WGS) entry which is preliminary data.</text>
</comment>
<sequence>MSEMSEMSAPAERPTDHQHPLAALSGHRPAHVLACWGLVSLLPGATLHFEGDWAVPVLTWDGDAEALAQVAAEALVAGTWDLESRMPQELQALKPKECQTTTPSRTVANALARAAWEACREPAVLAGSGIVQTYDLSASSGPVKEPDVRVRSAALTLLSGKSYTAKSVQDTWALLGTRTREAARDAAAVEIARLLDGRLAVAEAKPGLRFSAAQPTPRLTSGSEKCDVHPLIDLLAFCGQLLLQPAQQAMSGSRKVLTWVLNPVPLTVTTIVDLHESPPAHLPWPRWSSAIQSTKGTARITFLAPARQETAADVRGGSRA</sequence>
<accession>A0ABT4I971</accession>
<evidence type="ECO:0000256" key="1">
    <source>
        <dbReference type="SAM" id="MobiDB-lite"/>
    </source>
</evidence>
<evidence type="ECO:0000313" key="2">
    <source>
        <dbReference type="EMBL" id="MCZ0858280.1"/>
    </source>
</evidence>
<dbReference type="EMBL" id="JAPTMY010000019">
    <property type="protein sequence ID" value="MCZ0858280.1"/>
    <property type="molecule type" value="Genomic_DNA"/>
</dbReference>
<name>A0ABT4I971_9ACTO</name>
<proteinExistence type="predicted"/>
<dbReference type="RefSeq" id="WP_268917693.1">
    <property type="nucleotide sequence ID" value="NZ_JAPTMY010000019.1"/>
</dbReference>
<gene>
    <name evidence="2" type="ORF">OHJ16_09530</name>
</gene>
<feature type="region of interest" description="Disordered" evidence="1">
    <location>
        <begin position="1"/>
        <end position="22"/>
    </location>
</feature>
<reference evidence="2" key="1">
    <citation type="submission" date="2022-10" db="EMBL/GenBank/DDBJ databases">
        <title>Genome sequence of Actinomyces israelii ATCC 10048.</title>
        <authorList>
            <person name="Watt R.M."/>
            <person name="Tong W.M."/>
        </authorList>
    </citation>
    <scope>NUCLEOTIDE SEQUENCE</scope>
    <source>
        <strain evidence="2">ATCC 10048</strain>
    </source>
</reference>
<keyword evidence="3" id="KW-1185">Reference proteome</keyword>
<protein>
    <submittedName>
        <fullName evidence="2">Uncharacterized protein</fullName>
    </submittedName>
</protein>